<dbReference type="RefSeq" id="WP_276762775.1">
    <property type="nucleotide sequence ID" value="NZ_SSGD01000135.1"/>
</dbReference>
<feature type="compositionally biased region" description="Gly residues" evidence="1">
    <location>
        <begin position="239"/>
        <end position="249"/>
    </location>
</feature>
<dbReference type="InterPro" id="IPR019710">
    <property type="entry name" value="DUF4226"/>
</dbReference>
<dbReference type="AlphaFoldDB" id="A0A5C7XRH5"/>
<name>A0A5C7XRH5_9MYCO</name>
<evidence type="ECO:0000256" key="1">
    <source>
        <dbReference type="SAM" id="MobiDB-lite"/>
    </source>
</evidence>
<proteinExistence type="predicted"/>
<organism evidence="2 3">
    <name type="scientific">Mycolicibacter arupensis</name>
    <dbReference type="NCBI Taxonomy" id="342002"/>
    <lineage>
        <taxon>Bacteria</taxon>
        <taxon>Bacillati</taxon>
        <taxon>Actinomycetota</taxon>
        <taxon>Actinomycetes</taxon>
        <taxon>Mycobacteriales</taxon>
        <taxon>Mycobacteriaceae</taxon>
        <taxon>Mycolicibacter</taxon>
    </lineage>
</organism>
<protein>
    <submittedName>
        <fullName evidence="2">DUF4226 domain-containing protein</fullName>
    </submittedName>
</protein>
<feature type="region of interest" description="Disordered" evidence="1">
    <location>
        <begin position="167"/>
        <end position="209"/>
    </location>
</feature>
<dbReference type="EMBL" id="SSGD01000135">
    <property type="protein sequence ID" value="TXI51971.1"/>
    <property type="molecule type" value="Genomic_DNA"/>
</dbReference>
<dbReference type="Proteomes" id="UP000321797">
    <property type="component" value="Unassembled WGS sequence"/>
</dbReference>
<gene>
    <name evidence="2" type="ORF">E6Q54_19370</name>
</gene>
<feature type="compositionally biased region" description="Acidic residues" evidence="1">
    <location>
        <begin position="288"/>
        <end position="301"/>
    </location>
</feature>
<reference evidence="2 3" key="1">
    <citation type="submission" date="2018-09" db="EMBL/GenBank/DDBJ databases">
        <title>Metagenome Assembled Genomes from an Advanced Water Purification Facility.</title>
        <authorList>
            <person name="Stamps B.W."/>
            <person name="Spear J.R."/>
        </authorList>
    </citation>
    <scope>NUCLEOTIDE SEQUENCE [LARGE SCALE GENOMIC DNA]</scope>
    <source>
        <strain evidence="2">Bin_29_2</strain>
    </source>
</reference>
<dbReference type="Pfam" id="PF10774">
    <property type="entry name" value="DUF4226"/>
    <property type="match status" value="1"/>
</dbReference>
<feature type="compositionally biased region" description="Low complexity" evidence="1">
    <location>
        <begin position="278"/>
        <end position="287"/>
    </location>
</feature>
<accession>A0A5C7XRH5</accession>
<feature type="region of interest" description="Disordered" evidence="1">
    <location>
        <begin position="230"/>
        <end position="321"/>
    </location>
</feature>
<sequence>MATRDDVLDAIDRIRTTAGAGEATRLAQAALTLPLPPAGYDSVLDRLYAAYPAIGEQQRGRGPQAIRAAETALAQQLSASAQFDRNILEALRHAHKTTVEGRRRLDDLETEVAAAAASWDLSTAAGAREFQRFLITKLGEIIATVEQANDDDRSKGALAAALTGLYHSTPAEPGDADPSDRSPEQATEPPPADGDLPQSCADPESDAYLEPLDDDTMMAVPDAAQRLPQFTTPMAPGLGSEGPGFGGLPAGMPAGFPWTGLNTSPGGDELSDEAQFLPEDAGGTDPPDGADDTETGGDDSAPDQGERGPVVVRLPDGETTTVSDPRLAAAMQAVADGQPVVEAFRSQGIDIPPPGTPVAAAVDAARLQPGDIGVFTDRHALAVGDGKALLDGQVHLVTNMRGPSFLGWQHPPAFLREPEADASPVETRPASAINAPLTLKNPALTGIVDEPGR</sequence>
<evidence type="ECO:0000313" key="3">
    <source>
        <dbReference type="Proteomes" id="UP000321797"/>
    </source>
</evidence>
<evidence type="ECO:0000313" key="2">
    <source>
        <dbReference type="EMBL" id="TXI51971.1"/>
    </source>
</evidence>
<comment type="caution">
    <text evidence="2">The sequence shown here is derived from an EMBL/GenBank/DDBJ whole genome shotgun (WGS) entry which is preliminary data.</text>
</comment>